<dbReference type="SUPFAM" id="SSF51197">
    <property type="entry name" value="Clavaminate synthase-like"/>
    <property type="match status" value="1"/>
</dbReference>
<dbReference type="InterPro" id="IPR042098">
    <property type="entry name" value="TauD-like_sf"/>
</dbReference>
<evidence type="ECO:0000313" key="3">
    <source>
        <dbReference type="EMBL" id="CAG8961673.1"/>
    </source>
</evidence>
<keyword evidence="1" id="KW-0560">Oxidoreductase</keyword>
<dbReference type="PANTHER" id="PTHR10696">
    <property type="entry name" value="GAMMA-BUTYROBETAINE HYDROXYLASE-RELATED"/>
    <property type="match status" value="1"/>
</dbReference>
<dbReference type="AlphaFoldDB" id="A0A9N9Q016"/>
<protein>
    <recommendedName>
        <fullName evidence="2">TauD/TfdA-like domain-containing protein</fullName>
    </recommendedName>
</protein>
<dbReference type="Pfam" id="PF02668">
    <property type="entry name" value="TauD"/>
    <property type="match status" value="1"/>
</dbReference>
<evidence type="ECO:0000256" key="1">
    <source>
        <dbReference type="ARBA" id="ARBA00023002"/>
    </source>
</evidence>
<organism evidence="3 4">
    <name type="scientific">Hymenoscyphus fraxineus</name>
    <dbReference type="NCBI Taxonomy" id="746836"/>
    <lineage>
        <taxon>Eukaryota</taxon>
        <taxon>Fungi</taxon>
        <taxon>Dikarya</taxon>
        <taxon>Ascomycota</taxon>
        <taxon>Pezizomycotina</taxon>
        <taxon>Leotiomycetes</taxon>
        <taxon>Helotiales</taxon>
        <taxon>Helotiaceae</taxon>
        <taxon>Hymenoscyphus</taxon>
    </lineage>
</organism>
<dbReference type="PANTHER" id="PTHR10696:SF49">
    <property type="entry name" value="TAUD_TFDA-LIKE DOMAIN-CONTAINING PROTEIN"/>
    <property type="match status" value="1"/>
</dbReference>
<comment type="caution">
    <text evidence="3">The sequence shown here is derived from an EMBL/GenBank/DDBJ whole genome shotgun (WGS) entry which is preliminary data.</text>
</comment>
<reference evidence="3" key="1">
    <citation type="submission" date="2021-07" db="EMBL/GenBank/DDBJ databases">
        <authorList>
            <person name="Durling M."/>
        </authorList>
    </citation>
    <scope>NUCLEOTIDE SEQUENCE</scope>
</reference>
<dbReference type="GO" id="GO:0016491">
    <property type="term" value="F:oxidoreductase activity"/>
    <property type="evidence" value="ECO:0007669"/>
    <property type="project" value="UniProtKB-KW"/>
</dbReference>
<accession>A0A9N9Q016</accession>
<dbReference type="InterPro" id="IPR050411">
    <property type="entry name" value="AlphaKG_dependent_hydroxylases"/>
</dbReference>
<name>A0A9N9Q016_9HELO</name>
<feature type="domain" description="TauD/TfdA-like" evidence="2">
    <location>
        <begin position="85"/>
        <end position="334"/>
    </location>
</feature>
<dbReference type="InterPro" id="IPR003819">
    <property type="entry name" value="TauD/TfdA-like"/>
</dbReference>
<evidence type="ECO:0000313" key="4">
    <source>
        <dbReference type="Proteomes" id="UP000696280"/>
    </source>
</evidence>
<dbReference type="Proteomes" id="UP000696280">
    <property type="component" value="Unassembled WGS sequence"/>
</dbReference>
<dbReference type="OrthoDB" id="272271at2759"/>
<dbReference type="Gene3D" id="3.60.130.10">
    <property type="entry name" value="Clavaminate synthase-like"/>
    <property type="match status" value="1"/>
</dbReference>
<sequence length="385" mass="43866">MASIQLPTMISENLLKHKCANVTSQTYPPLILPPGFPILLDSELAWSASDFHIEDHTYYLTDKDKAEIDRALILFKAHGIDGDLVNATNFPLPNLQHELRSISLDLYVGRGLRVIKGLEYDKYSVEDNMVIFLGIQSFIAETRARQDEKGNMIVHILTDDTVPLNPMKEFHTRHSKSSIPFHTDELGDILAFQTRSAAIRGGNCILSPVYTIYNELVATRPDVIWTLSEPDWPLHLPHYHQRALLFYEDSHIIFNAAPSALLGSKAHPRPTTIPSMSPRQLEALTLVQELAEKHKISFSTQKGDMHFFNNLALVHRRDATEVGPGSKRHLVRMYLRNKAMAWKIPTMLNTTTGWEEAYRQGEDVEQVWHIEPMPDVFFPLIRMAN</sequence>
<proteinExistence type="predicted"/>
<keyword evidence="4" id="KW-1185">Reference proteome</keyword>
<gene>
    <name evidence="3" type="ORF">HYFRA_00006210</name>
</gene>
<evidence type="ECO:0000259" key="2">
    <source>
        <dbReference type="Pfam" id="PF02668"/>
    </source>
</evidence>
<dbReference type="EMBL" id="CAJVRL010000115">
    <property type="protein sequence ID" value="CAG8961673.1"/>
    <property type="molecule type" value="Genomic_DNA"/>
</dbReference>